<evidence type="ECO:0000313" key="2">
    <source>
        <dbReference type="EMBL" id="KFG57040.1"/>
    </source>
</evidence>
<feature type="region of interest" description="Disordered" evidence="1">
    <location>
        <begin position="60"/>
        <end position="210"/>
    </location>
</feature>
<proteinExistence type="predicted"/>
<accession>A0A086LK72</accession>
<sequence>MSSHAHWQGRPGSSRKHAEEEREELGEMSLSSCSIFRSKVGYSSRRDLLAVKLRMFDERRANFRRDTHTRSPRRWRTKSAERPLKVPRLSASFREKKADSFEEPPRREQQNLDAPAKTGERRIESEVASGRKGTARFTATTFDREKALVERQRITSETKRKIERGKSLRSRGDTGAKWSHGALAEKRRSGTTSSNLFSRRDSGPLKSRTK</sequence>
<dbReference type="AlphaFoldDB" id="A0A086LK72"/>
<gene>
    <name evidence="2" type="ORF">TGRUB_358010</name>
</gene>
<feature type="region of interest" description="Disordered" evidence="1">
    <location>
        <begin position="1"/>
        <end position="29"/>
    </location>
</feature>
<feature type="compositionally biased region" description="Basic and acidic residues" evidence="1">
    <location>
        <begin position="60"/>
        <end position="69"/>
    </location>
</feature>
<feature type="compositionally biased region" description="Basic and acidic residues" evidence="1">
    <location>
        <begin position="93"/>
        <end position="110"/>
    </location>
</feature>
<dbReference type="Proteomes" id="UP000028834">
    <property type="component" value="Unassembled WGS sequence"/>
</dbReference>
<organism evidence="2 3">
    <name type="scientific">Toxoplasma gondii RUB</name>
    <dbReference type="NCBI Taxonomy" id="935652"/>
    <lineage>
        <taxon>Eukaryota</taxon>
        <taxon>Sar</taxon>
        <taxon>Alveolata</taxon>
        <taxon>Apicomplexa</taxon>
        <taxon>Conoidasida</taxon>
        <taxon>Coccidia</taxon>
        <taxon>Eucoccidiorida</taxon>
        <taxon>Eimeriorina</taxon>
        <taxon>Sarcocystidae</taxon>
        <taxon>Toxoplasma</taxon>
    </lineage>
</organism>
<evidence type="ECO:0000256" key="1">
    <source>
        <dbReference type="SAM" id="MobiDB-lite"/>
    </source>
</evidence>
<comment type="caution">
    <text evidence="2">The sequence shown here is derived from an EMBL/GenBank/DDBJ whole genome shotgun (WGS) entry which is preliminary data.</text>
</comment>
<feature type="compositionally biased region" description="Basic and acidic residues" evidence="1">
    <location>
        <begin position="142"/>
        <end position="174"/>
    </location>
</feature>
<dbReference type="EMBL" id="AFYV02002965">
    <property type="protein sequence ID" value="KFG57040.1"/>
    <property type="molecule type" value="Genomic_DNA"/>
</dbReference>
<name>A0A086LK72_TOXGO</name>
<dbReference type="VEuPathDB" id="ToxoDB:TGRUB_358010"/>
<protein>
    <submittedName>
        <fullName evidence="2">Uncharacterized protein</fullName>
    </submittedName>
</protein>
<reference evidence="2 3" key="1">
    <citation type="submission" date="2014-05" db="EMBL/GenBank/DDBJ databases">
        <authorList>
            <person name="Sibley D."/>
            <person name="Venepally P."/>
            <person name="Karamycheva S."/>
            <person name="Hadjithomas M."/>
            <person name="Khan A."/>
            <person name="Brunk B."/>
            <person name="Roos D."/>
            <person name="Caler E."/>
            <person name="Lorenzi H."/>
        </authorList>
    </citation>
    <scope>NUCLEOTIDE SEQUENCE [LARGE SCALE GENOMIC DNA]</scope>
    <source>
        <strain evidence="2 3">RUB</strain>
    </source>
</reference>
<evidence type="ECO:0000313" key="3">
    <source>
        <dbReference type="Proteomes" id="UP000028834"/>
    </source>
</evidence>